<evidence type="ECO:0000256" key="2">
    <source>
        <dbReference type="ARBA" id="ARBA00023235"/>
    </source>
</evidence>
<keyword evidence="2" id="KW-0413">Isomerase</keyword>
<gene>
    <name evidence="3" type="ORF">ACFPFU_20045</name>
</gene>
<dbReference type="Gene3D" id="1.50.10.10">
    <property type="match status" value="1"/>
</dbReference>
<dbReference type="RefSeq" id="WP_377067436.1">
    <property type="nucleotide sequence ID" value="NZ_JBHSJJ010000014.1"/>
</dbReference>
<dbReference type="InterPro" id="IPR010819">
    <property type="entry name" value="AGE/CE"/>
</dbReference>
<proteinExistence type="inferred from homology"/>
<dbReference type="PANTHER" id="PTHR15108">
    <property type="entry name" value="N-ACYLGLUCOSAMINE-2-EPIMERASE"/>
    <property type="match status" value="1"/>
</dbReference>
<comment type="caution">
    <text evidence="3">The sequence shown here is derived from an EMBL/GenBank/DDBJ whole genome shotgun (WGS) entry which is preliminary data.</text>
</comment>
<protein>
    <submittedName>
        <fullName evidence="3">AGE family epimerase/isomerase</fullName>
    </submittedName>
</protein>
<dbReference type="Pfam" id="PF07221">
    <property type="entry name" value="GlcNAc_2-epim"/>
    <property type="match status" value="1"/>
</dbReference>
<dbReference type="InterPro" id="IPR008928">
    <property type="entry name" value="6-hairpin_glycosidase_sf"/>
</dbReference>
<name>A0ABV9T5G6_9BACT</name>
<organism evidence="3 4">
    <name type="scientific">Negadavirga shengliensis</name>
    <dbReference type="NCBI Taxonomy" id="1389218"/>
    <lineage>
        <taxon>Bacteria</taxon>
        <taxon>Pseudomonadati</taxon>
        <taxon>Bacteroidota</taxon>
        <taxon>Cytophagia</taxon>
        <taxon>Cytophagales</taxon>
        <taxon>Cyclobacteriaceae</taxon>
        <taxon>Negadavirga</taxon>
    </lineage>
</organism>
<dbReference type="Proteomes" id="UP001595818">
    <property type="component" value="Unassembled WGS sequence"/>
</dbReference>
<dbReference type="InterPro" id="IPR012341">
    <property type="entry name" value="6hp_glycosidase-like_sf"/>
</dbReference>
<evidence type="ECO:0000256" key="1">
    <source>
        <dbReference type="ARBA" id="ARBA00008558"/>
    </source>
</evidence>
<keyword evidence="4" id="KW-1185">Reference proteome</keyword>
<dbReference type="SUPFAM" id="SSF48208">
    <property type="entry name" value="Six-hairpin glycosidases"/>
    <property type="match status" value="1"/>
</dbReference>
<evidence type="ECO:0000313" key="3">
    <source>
        <dbReference type="EMBL" id="MFC4874008.1"/>
    </source>
</evidence>
<dbReference type="EMBL" id="JBHSJJ010000014">
    <property type="protein sequence ID" value="MFC4874008.1"/>
    <property type="molecule type" value="Genomic_DNA"/>
</dbReference>
<sequence length="461" mass="53696">MSLSFKIVLPFVWLFFGFSLSAFENERRERLAKEMEYSIHHQMLNKWYPLAYDDEYGGYLSSFEYDFSLSERQNKMIVSQARHLWTASKAAMYYPDQPHYLEGAKHGFVFIKDKFWDKEYGGFYTLLDRQGNVISNSDEEKTAYGNSFGIYGLAAYFAVSGDSSALELAQKAFRWLEEHSHDPVYGGYFQSLTRDGSPLKRAQDTPSTATIGYKDQNSSIHLLEAFTELYSVWKDPLLKKRLEELLVIIRDRIVQEEGYLQLFLYPDWKPVSFREGTAEEIARHHSIDHVSYGHDVETAYLMMEASHVLGIKNDKKTWEVGKKMVDHALKYGWDDEVGGFYDGGYYFKGDTKPEVVKDTKNWWAQAEGLNTLLIMADLYPDDEWDYFSKFEKQWDYIQKYLIDHEHGEWYSGGLDKEPHHSKTPKGHIWKTAYHNFRSLANCVERLKHPGPLAHTADGFGK</sequence>
<reference evidence="4" key="1">
    <citation type="journal article" date="2019" name="Int. J. Syst. Evol. Microbiol.">
        <title>The Global Catalogue of Microorganisms (GCM) 10K type strain sequencing project: providing services to taxonomists for standard genome sequencing and annotation.</title>
        <authorList>
            <consortium name="The Broad Institute Genomics Platform"/>
            <consortium name="The Broad Institute Genome Sequencing Center for Infectious Disease"/>
            <person name="Wu L."/>
            <person name="Ma J."/>
        </authorList>
    </citation>
    <scope>NUCLEOTIDE SEQUENCE [LARGE SCALE GENOMIC DNA]</scope>
    <source>
        <strain evidence="4">CGMCC 4.7466</strain>
    </source>
</reference>
<evidence type="ECO:0000313" key="4">
    <source>
        <dbReference type="Proteomes" id="UP001595818"/>
    </source>
</evidence>
<comment type="similarity">
    <text evidence="1">Belongs to the N-acylglucosamine 2-epimerase family.</text>
</comment>
<accession>A0ABV9T5G6</accession>